<dbReference type="PANTHER" id="PTHR42711">
    <property type="entry name" value="ABC TRANSPORTER ATP-BINDING PROTEIN"/>
    <property type="match status" value="1"/>
</dbReference>
<protein>
    <submittedName>
        <fullName evidence="7">ATP-binding cassette domain-containing protein</fullName>
    </submittedName>
</protein>
<dbReference type="PANTHER" id="PTHR42711:SF5">
    <property type="entry name" value="ABC TRANSPORTER ATP-BINDING PROTEIN NATA"/>
    <property type="match status" value="1"/>
</dbReference>
<dbReference type="InterPro" id="IPR003593">
    <property type="entry name" value="AAA+_ATPase"/>
</dbReference>
<evidence type="ECO:0000313" key="7">
    <source>
        <dbReference type="EMBL" id="RYC30622.1"/>
    </source>
</evidence>
<dbReference type="InterPro" id="IPR003439">
    <property type="entry name" value="ABC_transporter-like_ATP-bd"/>
</dbReference>
<evidence type="ECO:0000256" key="5">
    <source>
        <dbReference type="ARBA" id="ARBA00022840"/>
    </source>
</evidence>
<keyword evidence="4" id="KW-0547">Nucleotide-binding</keyword>
<dbReference type="SUPFAM" id="SSF52540">
    <property type="entry name" value="P-loop containing nucleoside triphosphate hydrolases"/>
    <property type="match status" value="1"/>
</dbReference>
<dbReference type="Pfam" id="PF00005">
    <property type="entry name" value="ABC_tran"/>
    <property type="match status" value="1"/>
</dbReference>
<feature type="domain" description="ABC transporter" evidence="6">
    <location>
        <begin position="6"/>
        <end position="236"/>
    </location>
</feature>
<sequence length="248" mass="25594">MTAAAVAVAGLSKGYGRVKALDDVSFAVPTGSVTALLGLNGAGKTTLFQILTGLFVADAGRVSVFGDDIAAAPVRALGHMGIVFQQPVLDLDLTVRQNLAFHAGLHGLKRHRAAAAIAAGLARFRIGDLAARRVRELSGGTRRKVELARALVTSPRLLLLDEPSQGLDTRSRSELVADVFALAAERGTTVLWATHLVAEVAGADRVVVLHRGRVAADGTPAELIAAEGVDSLEAAFLAIARSGAAEAA</sequence>
<evidence type="ECO:0000259" key="6">
    <source>
        <dbReference type="PROSITE" id="PS50893"/>
    </source>
</evidence>
<evidence type="ECO:0000256" key="3">
    <source>
        <dbReference type="ARBA" id="ARBA00022458"/>
    </source>
</evidence>
<dbReference type="PROSITE" id="PS50893">
    <property type="entry name" value="ABC_TRANSPORTER_2"/>
    <property type="match status" value="1"/>
</dbReference>
<reference evidence="7 8" key="2">
    <citation type="submission" date="2019-02" db="EMBL/GenBank/DDBJ databases">
        <title>'Lichenibacterium ramalinii' gen. nov. sp. nov., 'Lichenibacterium minor' gen. nov. sp. nov.</title>
        <authorList>
            <person name="Pankratov T."/>
        </authorList>
    </citation>
    <scope>NUCLEOTIDE SEQUENCE [LARGE SCALE GENOMIC DNA]</scope>
    <source>
        <strain evidence="7 8">RmlP026</strain>
    </source>
</reference>
<dbReference type="GO" id="GO:0016887">
    <property type="term" value="F:ATP hydrolysis activity"/>
    <property type="evidence" value="ECO:0007669"/>
    <property type="project" value="InterPro"/>
</dbReference>
<comment type="caution">
    <text evidence="7">The sequence shown here is derived from an EMBL/GenBank/DDBJ whole genome shotgun (WGS) entry which is preliminary data.</text>
</comment>
<keyword evidence="3" id="KW-0536">Nodulation</keyword>
<evidence type="ECO:0000256" key="1">
    <source>
        <dbReference type="ARBA" id="ARBA00005417"/>
    </source>
</evidence>
<dbReference type="InterPro" id="IPR050763">
    <property type="entry name" value="ABC_transporter_ATP-binding"/>
</dbReference>
<comment type="similarity">
    <text evidence="1">Belongs to the ABC transporter superfamily.</text>
</comment>
<proteinExistence type="inferred from homology"/>
<name>A0A4Q2U2Q8_9HYPH</name>
<dbReference type="NCBIfam" id="TIGR03864">
    <property type="entry name" value="PQQ_ABC_ATP"/>
    <property type="match status" value="1"/>
</dbReference>
<evidence type="ECO:0000313" key="8">
    <source>
        <dbReference type="Proteomes" id="UP000290759"/>
    </source>
</evidence>
<keyword evidence="8" id="KW-1185">Reference proteome</keyword>
<dbReference type="AlphaFoldDB" id="A0A4Q2U2Q8"/>
<keyword evidence="5 7" id="KW-0067">ATP-binding</keyword>
<dbReference type="CDD" id="cd03230">
    <property type="entry name" value="ABC_DR_subfamily_A"/>
    <property type="match status" value="1"/>
</dbReference>
<accession>A0A4Q2U2Q8</accession>
<dbReference type="SMART" id="SM00382">
    <property type="entry name" value="AAA"/>
    <property type="match status" value="1"/>
</dbReference>
<dbReference type="EMBL" id="QYBB01000023">
    <property type="protein sequence ID" value="RYC30622.1"/>
    <property type="molecule type" value="Genomic_DNA"/>
</dbReference>
<dbReference type="Gene3D" id="3.40.50.300">
    <property type="entry name" value="P-loop containing nucleotide triphosphate hydrolases"/>
    <property type="match status" value="1"/>
</dbReference>
<dbReference type="InterPro" id="IPR027417">
    <property type="entry name" value="P-loop_NTPase"/>
</dbReference>
<reference evidence="7 8" key="1">
    <citation type="submission" date="2018-12" db="EMBL/GenBank/DDBJ databases">
        <authorList>
            <person name="Grouzdev D.S."/>
            <person name="Krutkina M.S."/>
        </authorList>
    </citation>
    <scope>NUCLEOTIDE SEQUENCE [LARGE SCALE GENOMIC DNA]</scope>
    <source>
        <strain evidence="7 8">RmlP026</strain>
    </source>
</reference>
<gene>
    <name evidence="7" type="ORF">D3273_17930</name>
</gene>
<keyword evidence="2" id="KW-0813">Transport</keyword>
<evidence type="ECO:0000256" key="4">
    <source>
        <dbReference type="ARBA" id="ARBA00022741"/>
    </source>
</evidence>
<dbReference type="OrthoDB" id="9778547at2"/>
<evidence type="ECO:0000256" key="2">
    <source>
        <dbReference type="ARBA" id="ARBA00022448"/>
    </source>
</evidence>
<dbReference type="InterPro" id="IPR022467">
    <property type="entry name" value="ABC_transprt_ATP-bd_su_PQQ"/>
</dbReference>
<dbReference type="GO" id="GO:0005524">
    <property type="term" value="F:ATP binding"/>
    <property type="evidence" value="ECO:0007669"/>
    <property type="project" value="UniProtKB-KW"/>
</dbReference>
<organism evidence="7 8">
    <name type="scientific">Lichenibacterium minor</name>
    <dbReference type="NCBI Taxonomy" id="2316528"/>
    <lineage>
        <taxon>Bacteria</taxon>
        <taxon>Pseudomonadati</taxon>
        <taxon>Pseudomonadota</taxon>
        <taxon>Alphaproteobacteria</taxon>
        <taxon>Hyphomicrobiales</taxon>
        <taxon>Lichenihabitantaceae</taxon>
        <taxon>Lichenibacterium</taxon>
    </lineage>
</organism>
<dbReference type="Proteomes" id="UP000290759">
    <property type="component" value="Unassembled WGS sequence"/>
</dbReference>